<dbReference type="InterPro" id="IPR011009">
    <property type="entry name" value="Kinase-like_dom_sf"/>
</dbReference>
<dbReference type="GO" id="GO:0016020">
    <property type="term" value="C:membrane"/>
    <property type="evidence" value="ECO:0007669"/>
    <property type="project" value="UniProtKB-SubCell"/>
</dbReference>
<evidence type="ECO:0000256" key="2">
    <source>
        <dbReference type="ARBA" id="ARBA00012513"/>
    </source>
</evidence>
<evidence type="ECO:0000256" key="8">
    <source>
        <dbReference type="ARBA" id="ARBA00022840"/>
    </source>
</evidence>
<dbReference type="PANTHER" id="PTHR47984:SF14">
    <property type="entry name" value="OS01G0323000 PROTEIN"/>
    <property type="match status" value="1"/>
</dbReference>
<evidence type="ECO:0000256" key="4">
    <source>
        <dbReference type="ARBA" id="ARBA00022679"/>
    </source>
</evidence>
<proteinExistence type="predicted"/>
<evidence type="ECO:0000256" key="7">
    <source>
        <dbReference type="ARBA" id="ARBA00022777"/>
    </source>
</evidence>
<dbReference type="EC" id="2.7.11.1" evidence="2"/>
<dbReference type="PANTHER" id="PTHR47984">
    <property type="entry name" value="OS01G0323000 PROTEIN"/>
    <property type="match status" value="1"/>
</dbReference>
<evidence type="ECO:0000256" key="1">
    <source>
        <dbReference type="ARBA" id="ARBA00004167"/>
    </source>
</evidence>
<reference evidence="12" key="1">
    <citation type="submission" date="2024-07" db="EMBL/GenBank/DDBJ databases">
        <title>Two chromosome-level genome assemblies of Korean endemic species Abeliophyllum distichum and Forsythia ovata (Oleaceae).</title>
        <authorList>
            <person name="Jang H."/>
        </authorList>
    </citation>
    <scope>NUCLEOTIDE SEQUENCE [LARGE SCALE GENOMIC DNA]</scope>
</reference>
<evidence type="ECO:0000256" key="6">
    <source>
        <dbReference type="ARBA" id="ARBA00022741"/>
    </source>
</evidence>
<keyword evidence="4" id="KW-0808">Transferase</keyword>
<dbReference type="Proteomes" id="UP001604277">
    <property type="component" value="Unassembled WGS sequence"/>
</dbReference>
<evidence type="ECO:0000313" key="11">
    <source>
        <dbReference type="EMBL" id="KAL2537526.1"/>
    </source>
</evidence>
<dbReference type="GO" id="GO:0004674">
    <property type="term" value="F:protein serine/threonine kinase activity"/>
    <property type="evidence" value="ECO:0007669"/>
    <property type="project" value="UniProtKB-EC"/>
</dbReference>
<evidence type="ECO:0000313" key="12">
    <source>
        <dbReference type="Proteomes" id="UP001604277"/>
    </source>
</evidence>
<dbReference type="SUPFAM" id="SSF56112">
    <property type="entry name" value="Protein kinase-like (PK-like)"/>
    <property type="match status" value="1"/>
</dbReference>
<evidence type="ECO:0000256" key="3">
    <source>
        <dbReference type="ARBA" id="ARBA00022553"/>
    </source>
</evidence>
<dbReference type="Gene3D" id="3.30.200.20">
    <property type="entry name" value="Phosphorylase Kinase, domain 1"/>
    <property type="match status" value="1"/>
</dbReference>
<keyword evidence="6" id="KW-0547">Nucleotide-binding</keyword>
<keyword evidence="7 11" id="KW-0418">Kinase</keyword>
<gene>
    <name evidence="11" type="ORF">Fot_18917</name>
</gene>
<comment type="caution">
    <text evidence="11">The sequence shown here is derived from an EMBL/GenBank/DDBJ whole genome shotgun (WGS) entry which is preliminary data.</text>
</comment>
<keyword evidence="9" id="KW-1133">Transmembrane helix</keyword>
<dbReference type="EMBL" id="JBFOLJ010000005">
    <property type="protein sequence ID" value="KAL2537526.1"/>
    <property type="molecule type" value="Genomic_DNA"/>
</dbReference>
<keyword evidence="5" id="KW-0812">Transmembrane</keyword>
<organism evidence="11 12">
    <name type="scientific">Forsythia ovata</name>
    <dbReference type="NCBI Taxonomy" id="205694"/>
    <lineage>
        <taxon>Eukaryota</taxon>
        <taxon>Viridiplantae</taxon>
        <taxon>Streptophyta</taxon>
        <taxon>Embryophyta</taxon>
        <taxon>Tracheophyta</taxon>
        <taxon>Spermatophyta</taxon>
        <taxon>Magnoliopsida</taxon>
        <taxon>eudicotyledons</taxon>
        <taxon>Gunneridae</taxon>
        <taxon>Pentapetalae</taxon>
        <taxon>asterids</taxon>
        <taxon>lamiids</taxon>
        <taxon>Lamiales</taxon>
        <taxon>Oleaceae</taxon>
        <taxon>Forsythieae</taxon>
        <taxon>Forsythia</taxon>
    </lineage>
</organism>
<protein>
    <recommendedName>
        <fullName evidence="2">non-specific serine/threonine protein kinase</fullName>
        <ecNumber evidence="2">2.7.11.1</ecNumber>
    </recommendedName>
</protein>
<keyword evidence="8" id="KW-0067">ATP-binding</keyword>
<keyword evidence="10" id="KW-0472">Membrane</keyword>
<comment type="subcellular location">
    <subcellularLocation>
        <location evidence="1">Membrane</location>
        <topology evidence="1">Single-pass membrane protein</topology>
    </subcellularLocation>
</comment>
<dbReference type="AlphaFoldDB" id="A0ABD1VJJ3"/>
<sequence length="250" mass="27873">MQNFGVPRENGKPTCDWTLLTPSVIAILVCLFTNDNDNLLLRTIFLGEHIFGDNVNPTRVGAAQDTGTSQEAAETTSHEGIFLSNILHQIMPIIQENRAASTGGANSSEQEFAASSFPFYDACMAKLLNSGQAEKEFRVEVEAIGHVRHKNLLRLLGYCIEGAHRSASVLAYIGSYGLVTDGFTVLRLYFGVVYRMLVYEYINNGNLEKWIHGAMRQHVPLHGKPIIRPFCSNNNSRLYLMTRREIPHSA</sequence>
<accession>A0ABD1VJJ3</accession>
<dbReference type="InterPro" id="IPR052232">
    <property type="entry name" value="RLK_Ser/Thr-Kinase"/>
</dbReference>
<evidence type="ECO:0000256" key="9">
    <source>
        <dbReference type="ARBA" id="ARBA00022989"/>
    </source>
</evidence>
<name>A0ABD1VJJ3_9LAMI</name>
<evidence type="ECO:0000256" key="5">
    <source>
        <dbReference type="ARBA" id="ARBA00022692"/>
    </source>
</evidence>
<keyword evidence="12" id="KW-1185">Reference proteome</keyword>
<keyword evidence="3" id="KW-0597">Phosphoprotein</keyword>
<evidence type="ECO:0000256" key="10">
    <source>
        <dbReference type="ARBA" id="ARBA00023136"/>
    </source>
</evidence>
<dbReference type="GO" id="GO:0005524">
    <property type="term" value="F:ATP binding"/>
    <property type="evidence" value="ECO:0007669"/>
    <property type="project" value="UniProtKB-KW"/>
</dbReference>